<reference evidence="3" key="1">
    <citation type="submission" date="2025-08" db="UniProtKB">
        <authorList>
            <consortium name="Ensembl"/>
        </authorList>
    </citation>
    <scope>IDENTIFICATION</scope>
</reference>
<dbReference type="GO" id="GO:0000184">
    <property type="term" value="P:nuclear-transcribed mRNA catabolic process, nonsense-mediated decay"/>
    <property type="evidence" value="ECO:0007669"/>
    <property type="project" value="TreeGrafter"/>
</dbReference>
<dbReference type="GO" id="GO:0005634">
    <property type="term" value="C:nucleus"/>
    <property type="evidence" value="ECO:0007669"/>
    <property type="project" value="TreeGrafter"/>
</dbReference>
<proteinExistence type="predicted"/>
<dbReference type="Proteomes" id="UP000694388">
    <property type="component" value="Unplaced"/>
</dbReference>
<protein>
    <recommendedName>
        <fullName evidence="2">FATC domain-containing protein</fullName>
    </recommendedName>
</protein>
<dbReference type="SMART" id="SM01343">
    <property type="entry name" value="FATC"/>
    <property type="match status" value="1"/>
</dbReference>
<keyword evidence="4" id="KW-1185">Reference proteome</keyword>
<dbReference type="GO" id="GO:0004674">
    <property type="term" value="F:protein serine/threonine kinase activity"/>
    <property type="evidence" value="ECO:0007669"/>
    <property type="project" value="TreeGrafter"/>
</dbReference>
<reference evidence="3" key="2">
    <citation type="submission" date="2025-09" db="UniProtKB">
        <authorList>
            <consortium name="Ensembl"/>
        </authorList>
    </citation>
    <scope>IDENTIFICATION</scope>
</reference>
<dbReference type="PROSITE" id="PS51190">
    <property type="entry name" value="FATC"/>
    <property type="match status" value="1"/>
</dbReference>
<keyword evidence="1" id="KW-0472">Membrane</keyword>
<evidence type="ECO:0000259" key="2">
    <source>
        <dbReference type="PROSITE" id="PS51190"/>
    </source>
</evidence>
<dbReference type="Ensembl" id="ENSEBUT00000009686.1">
    <property type="protein sequence ID" value="ENSEBUP00000009166.1"/>
    <property type="gene ID" value="ENSEBUG00000005916.1"/>
</dbReference>
<feature type="domain" description="FATC" evidence="2">
    <location>
        <begin position="134"/>
        <end position="166"/>
    </location>
</feature>
<evidence type="ECO:0000313" key="4">
    <source>
        <dbReference type="Proteomes" id="UP000694388"/>
    </source>
</evidence>
<keyword evidence="1" id="KW-1133">Transmembrane helix</keyword>
<dbReference type="GeneTree" id="ENSGT00940000154776"/>
<dbReference type="Pfam" id="PF02260">
    <property type="entry name" value="FATC"/>
    <property type="match status" value="1"/>
</dbReference>
<evidence type="ECO:0000313" key="3">
    <source>
        <dbReference type="Ensembl" id="ENSEBUP00000009166.1"/>
    </source>
</evidence>
<evidence type="ECO:0000256" key="1">
    <source>
        <dbReference type="SAM" id="Phobius"/>
    </source>
</evidence>
<name>A0A8C4Q2V8_EPTBU</name>
<feature type="transmembrane region" description="Helical" evidence="1">
    <location>
        <begin position="21"/>
        <end position="42"/>
    </location>
</feature>
<dbReference type="PANTHER" id="PTHR11139:SF71">
    <property type="entry name" value="SERINE_THREONINE-PROTEIN KINASE SMG1"/>
    <property type="match status" value="1"/>
</dbReference>
<dbReference type="InterPro" id="IPR003152">
    <property type="entry name" value="FATC_dom"/>
</dbReference>
<dbReference type="AlphaFoldDB" id="A0A8C4Q2V8"/>
<dbReference type="PANTHER" id="PTHR11139">
    <property type="entry name" value="ATAXIA TELANGIECTASIA MUTATED ATM -RELATED"/>
    <property type="match status" value="1"/>
</dbReference>
<organism evidence="3 4">
    <name type="scientific">Eptatretus burgeri</name>
    <name type="common">Inshore hagfish</name>
    <dbReference type="NCBI Taxonomy" id="7764"/>
    <lineage>
        <taxon>Eukaryota</taxon>
        <taxon>Metazoa</taxon>
        <taxon>Chordata</taxon>
        <taxon>Craniata</taxon>
        <taxon>Vertebrata</taxon>
        <taxon>Cyclostomata</taxon>
        <taxon>Myxini</taxon>
        <taxon>Myxiniformes</taxon>
        <taxon>Myxinidae</taxon>
        <taxon>Eptatretinae</taxon>
        <taxon>Eptatretus</taxon>
    </lineage>
</organism>
<dbReference type="InterPro" id="IPR050517">
    <property type="entry name" value="DDR_Repair_Kinase"/>
</dbReference>
<sequence length="166" mass="18654">MGRIFALQRGLFGEVVMLTERWLCLWFLVYYFIVFHMCIAGLPRVAPTAKTPLEGMSPTIKKVVNRGATHGYSSSLPSLALQGVASRSIPVASPRKAVRNPKTGKAMQERNSYAVSVWKRVKAKLEGRDVDPNHRMNVTEQVDYIIKEATSVENLAQLYEGWTAWV</sequence>
<keyword evidence="1" id="KW-0812">Transmembrane</keyword>
<accession>A0A8C4Q2V8</accession>